<dbReference type="InterPro" id="IPR005024">
    <property type="entry name" value="Snf7_fam"/>
</dbReference>
<organism evidence="2 3">
    <name type="scientific">Galdieria yellowstonensis</name>
    <dbReference type="NCBI Taxonomy" id="3028027"/>
    <lineage>
        <taxon>Eukaryota</taxon>
        <taxon>Rhodophyta</taxon>
        <taxon>Bangiophyceae</taxon>
        <taxon>Galdieriales</taxon>
        <taxon>Galdieriaceae</taxon>
        <taxon>Galdieria</taxon>
    </lineage>
</organism>
<comment type="caution">
    <text evidence="2">The sequence shown here is derived from an EMBL/GenBank/DDBJ whole genome shotgun (WGS) entry which is preliminary data.</text>
</comment>
<feature type="region of interest" description="Disordered" evidence="1">
    <location>
        <begin position="185"/>
        <end position="214"/>
    </location>
</feature>
<dbReference type="Gene3D" id="6.10.140.1230">
    <property type="match status" value="1"/>
</dbReference>
<dbReference type="Pfam" id="PF03357">
    <property type="entry name" value="Snf7"/>
    <property type="match status" value="1"/>
</dbReference>
<evidence type="ECO:0008006" key="4">
    <source>
        <dbReference type="Google" id="ProtNLM"/>
    </source>
</evidence>
<keyword evidence="3" id="KW-1185">Reference proteome</keyword>
<dbReference type="EMBL" id="JANCYU010000032">
    <property type="protein sequence ID" value="KAK4525625.1"/>
    <property type="molecule type" value="Genomic_DNA"/>
</dbReference>
<sequence length="214" mass="24637">MVFGKKREKDIVREQSRSISRAQRETERERSKLEREEKKIKEDLKELLRKGQRDAAKTLAKALVANRQQQQRLYAQRAQIGQVGSSMVVARQTGEMARNFGQVSGVLSKVNDSANVHDFMKTMKEYERQSNIMSTKQEYMSDAIDSAMDEDVEESEEVVKAVLDEVNLGYLSRMESVPNKFIREERNDGLTERNAAGQDEEDNFEKRLASLRTP</sequence>
<reference evidence="2 3" key="1">
    <citation type="submission" date="2022-07" db="EMBL/GenBank/DDBJ databases">
        <title>Genome-wide signatures of adaptation to extreme environments.</title>
        <authorList>
            <person name="Cho C.H."/>
            <person name="Yoon H.S."/>
        </authorList>
    </citation>
    <scope>NUCLEOTIDE SEQUENCE [LARGE SCALE GENOMIC DNA]</scope>
    <source>
        <strain evidence="2 3">108.79 E11</strain>
    </source>
</reference>
<name>A0AAV9IDV3_9RHOD</name>
<evidence type="ECO:0000313" key="3">
    <source>
        <dbReference type="Proteomes" id="UP001300502"/>
    </source>
</evidence>
<evidence type="ECO:0000256" key="1">
    <source>
        <dbReference type="SAM" id="MobiDB-lite"/>
    </source>
</evidence>
<evidence type="ECO:0000313" key="2">
    <source>
        <dbReference type="EMBL" id="KAK4525625.1"/>
    </source>
</evidence>
<gene>
    <name evidence="2" type="ORF">GAYE_SCF15G3534</name>
</gene>
<feature type="region of interest" description="Disordered" evidence="1">
    <location>
        <begin position="1"/>
        <end position="35"/>
    </location>
</feature>
<dbReference type="GO" id="GO:0007034">
    <property type="term" value="P:vacuolar transport"/>
    <property type="evidence" value="ECO:0007669"/>
    <property type="project" value="InterPro"/>
</dbReference>
<dbReference type="AlphaFoldDB" id="A0AAV9IDV3"/>
<dbReference type="PANTHER" id="PTHR10476">
    <property type="entry name" value="CHARGED MULTIVESICULAR BODY PROTEIN"/>
    <property type="match status" value="1"/>
</dbReference>
<proteinExistence type="predicted"/>
<accession>A0AAV9IDV3</accession>
<dbReference type="Proteomes" id="UP001300502">
    <property type="component" value="Unassembled WGS sequence"/>
</dbReference>
<protein>
    <recommendedName>
        <fullName evidence="4">SNF7 family protein</fullName>
    </recommendedName>
</protein>